<name>A0A1F8GQ26_9BACT</name>
<evidence type="ECO:0000313" key="1">
    <source>
        <dbReference type="EMBL" id="OGN27504.1"/>
    </source>
</evidence>
<proteinExistence type="predicted"/>
<sequence length="179" mass="20681">MICRKKAWRPYTKESLIPLVQYLGKKLGRIPGKRENRELSERCVKVFGSWNKAIVAAGLEPNRSHNDRMYKRSMTRAADGHICDSVSEALIDNWLSEHGIAHERNAKYPTTNHRADWQLQSGAFVEYFGLAKDSPRYDRAVLQKQRLCEQYEIDLISLYPDDLYPKISLQDKLGSLLGR</sequence>
<protein>
    <submittedName>
        <fullName evidence="1">Uncharacterized protein</fullName>
    </submittedName>
</protein>
<reference evidence="1 2" key="1">
    <citation type="journal article" date="2016" name="Nat. Commun.">
        <title>Thousands of microbial genomes shed light on interconnected biogeochemical processes in an aquifer system.</title>
        <authorList>
            <person name="Anantharaman K."/>
            <person name="Brown C.T."/>
            <person name="Hug L.A."/>
            <person name="Sharon I."/>
            <person name="Castelle C.J."/>
            <person name="Probst A.J."/>
            <person name="Thomas B.C."/>
            <person name="Singh A."/>
            <person name="Wilkins M.J."/>
            <person name="Karaoz U."/>
            <person name="Brodie E.L."/>
            <person name="Williams K.H."/>
            <person name="Hubbard S.S."/>
            <person name="Banfield J.F."/>
        </authorList>
    </citation>
    <scope>NUCLEOTIDE SEQUENCE [LARGE SCALE GENOMIC DNA]</scope>
</reference>
<evidence type="ECO:0000313" key="2">
    <source>
        <dbReference type="Proteomes" id="UP000179047"/>
    </source>
</evidence>
<gene>
    <name evidence="1" type="ORF">A3A33_04750</name>
</gene>
<dbReference type="Pfam" id="PF18780">
    <property type="entry name" value="HNH_repeat"/>
    <property type="match status" value="1"/>
</dbReference>
<dbReference type="AlphaFoldDB" id="A0A1F8GQ26"/>
<dbReference type="EMBL" id="MGKP01000029">
    <property type="protein sequence ID" value="OGN27504.1"/>
    <property type="molecule type" value="Genomic_DNA"/>
</dbReference>
<organism evidence="1 2">
    <name type="scientific">Candidatus Yanofskybacteria bacterium RIFCSPLOWO2_01_FULL_49_25</name>
    <dbReference type="NCBI Taxonomy" id="1802701"/>
    <lineage>
        <taxon>Bacteria</taxon>
        <taxon>Candidatus Yanofskyibacteriota</taxon>
    </lineage>
</organism>
<dbReference type="InterPro" id="IPR041025">
    <property type="entry name" value="HNH_repeat"/>
</dbReference>
<comment type="caution">
    <text evidence="1">The sequence shown here is derived from an EMBL/GenBank/DDBJ whole genome shotgun (WGS) entry which is preliminary data.</text>
</comment>
<accession>A0A1F8GQ26</accession>
<dbReference type="Proteomes" id="UP000179047">
    <property type="component" value="Unassembled WGS sequence"/>
</dbReference>